<feature type="chain" id="PRO_5012047696" evidence="1">
    <location>
        <begin position="26"/>
        <end position="230"/>
    </location>
</feature>
<evidence type="ECO:0000256" key="1">
    <source>
        <dbReference type="SAM" id="SignalP"/>
    </source>
</evidence>
<dbReference type="Proteomes" id="UP000184159">
    <property type="component" value="Unassembled WGS sequence"/>
</dbReference>
<protein>
    <submittedName>
        <fullName evidence="2">Type VI secretion system protein VasI</fullName>
    </submittedName>
</protein>
<dbReference type="EMBL" id="FQUH01000027">
    <property type="protein sequence ID" value="SHG08702.1"/>
    <property type="molecule type" value="Genomic_DNA"/>
</dbReference>
<evidence type="ECO:0000313" key="2">
    <source>
        <dbReference type="EMBL" id="SHG08702.1"/>
    </source>
</evidence>
<name>A0A1M5GZ11_VIBGA</name>
<gene>
    <name evidence="2" type="ORF">SAMN02745781_03940</name>
</gene>
<evidence type="ECO:0000313" key="3">
    <source>
        <dbReference type="Proteomes" id="UP000184159"/>
    </source>
</evidence>
<dbReference type="RefSeq" id="WP_235862436.1">
    <property type="nucleotide sequence ID" value="NZ_FQUH01000027.1"/>
</dbReference>
<accession>A0A1M5GZ11</accession>
<proteinExistence type="predicted"/>
<dbReference type="NCBIfam" id="TIGR03360">
    <property type="entry name" value="VI_minor_1"/>
    <property type="match status" value="1"/>
</dbReference>
<keyword evidence="3" id="KW-1185">Reference proteome</keyword>
<sequence>MKLRISRSVMSLATLMLFPAVAAMAATDPQMPKPEVLTKPEQLVEQANQCRSVSERLERLRCFDRVFETPLHLTPVKAQKIGASESWLHAMDSLAKLGEGQMMHLTEQGDDAWLILLASNPASRFANDQKPVLMMSCIHRISRVELALPSEIPDARAKVTIQRETQYWRSDDAGLLLSSGRGMPAISLMRIMANKDNTVLRSNSKVIDGLTFDTSGLSDALKPLRTRCDW</sequence>
<dbReference type="Pfam" id="PF11319">
    <property type="entry name" value="VasI"/>
    <property type="match status" value="1"/>
</dbReference>
<dbReference type="AlphaFoldDB" id="A0A1M5GZ11"/>
<organism evidence="2 3">
    <name type="scientific">Vibrio gazogenes DSM 21264 = NBRC 103151</name>
    <dbReference type="NCBI Taxonomy" id="1123492"/>
    <lineage>
        <taxon>Bacteria</taxon>
        <taxon>Pseudomonadati</taxon>
        <taxon>Pseudomonadota</taxon>
        <taxon>Gammaproteobacteria</taxon>
        <taxon>Vibrionales</taxon>
        <taxon>Vibrionaceae</taxon>
        <taxon>Vibrio</taxon>
    </lineage>
</organism>
<dbReference type="InterPro" id="IPR017738">
    <property type="entry name" value="T6SS-assoc_VCA0118"/>
</dbReference>
<reference evidence="3" key="1">
    <citation type="submission" date="2016-11" db="EMBL/GenBank/DDBJ databases">
        <authorList>
            <person name="Varghese N."/>
            <person name="Submissions S."/>
        </authorList>
    </citation>
    <scope>NUCLEOTIDE SEQUENCE [LARGE SCALE GENOMIC DNA]</scope>
    <source>
        <strain evidence="3">DSM 21264</strain>
    </source>
</reference>
<feature type="signal peptide" evidence="1">
    <location>
        <begin position="1"/>
        <end position="25"/>
    </location>
</feature>
<keyword evidence="1" id="KW-0732">Signal</keyword>